<dbReference type="STRING" id="1544798.LH29_03110"/>
<name>A0A0D8JD39_9BACT</name>
<evidence type="ECO:0000313" key="3">
    <source>
        <dbReference type="EMBL" id="KJF44491.1"/>
    </source>
</evidence>
<evidence type="ECO:0000313" key="4">
    <source>
        <dbReference type="Proteomes" id="UP000032544"/>
    </source>
</evidence>
<proteinExistence type="predicted"/>
<organism evidence="3 4">
    <name type="scientific">Draconibacterium sediminis</name>
    <dbReference type="NCBI Taxonomy" id="1544798"/>
    <lineage>
        <taxon>Bacteria</taxon>
        <taxon>Pseudomonadati</taxon>
        <taxon>Bacteroidota</taxon>
        <taxon>Bacteroidia</taxon>
        <taxon>Marinilabiliales</taxon>
        <taxon>Prolixibacteraceae</taxon>
        <taxon>Draconibacterium</taxon>
    </lineage>
</organism>
<keyword evidence="1" id="KW-0175">Coiled coil</keyword>
<reference evidence="3 4" key="1">
    <citation type="submission" date="2014-09" db="EMBL/GenBank/DDBJ databases">
        <title>Draft Genome Sequence of Draconibacterium sp. JN14CK-3.</title>
        <authorList>
            <person name="Dong C."/>
            <person name="Lai Q."/>
            <person name="Shao Z."/>
        </authorList>
    </citation>
    <scope>NUCLEOTIDE SEQUENCE [LARGE SCALE GENOMIC DNA]</scope>
    <source>
        <strain evidence="3 4">JN14CK-3</strain>
    </source>
</reference>
<evidence type="ECO:0000256" key="1">
    <source>
        <dbReference type="SAM" id="Coils"/>
    </source>
</evidence>
<evidence type="ECO:0000256" key="2">
    <source>
        <dbReference type="SAM" id="Phobius"/>
    </source>
</evidence>
<accession>A0A0D8JD39</accession>
<dbReference type="AlphaFoldDB" id="A0A0D8JD39"/>
<feature type="coiled-coil region" evidence="1">
    <location>
        <begin position="80"/>
        <end position="179"/>
    </location>
</feature>
<comment type="caution">
    <text evidence="3">The sequence shown here is derived from an EMBL/GenBank/DDBJ whole genome shotgun (WGS) entry which is preliminary data.</text>
</comment>
<protein>
    <submittedName>
        <fullName evidence="3">Uncharacterized protein</fullName>
    </submittedName>
</protein>
<dbReference type="EMBL" id="JRHC01000001">
    <property type="protein sequence ID" value="KJF44491.1"/>
    <property type="molecule type" value="Genomic_DNA"/>
</dbReference>
<feature type="transmembrane region" description="Helical" evidence="2">
    <location>
        <begin position="32"/>
        <end position="52"/>
    </location>
</feature>
<sequence>MAQELAITNQNIQKKTNEEEIVMKMNRKIQNAISIGLVVIIVIAALVGISTYTQKTTEINELQVQNAGINQELQERDSMVNELVGAFDEIEQNLKFIKEKRQVLSVESQKEGNYDRKQAIVEDIALMNDMLEKSSEHIAELERKLKKSGIEISSFKKKIAALNQSIEEQNTQIVALQQQIEERDVMLADMSQTIDTMQVVLQAKQDTLIQQQQLIDEKIYQLNKGFVAYGTYKELEEHNVLTKGGGFLGLGKQVKLKRNLDEDYFTELNIQETKSIPLFSNEATIISEHPDSSYSFVEQDGVIAYLNIDNPDEFWKISKYAVIEIK</sequence>
<dbReference type="Proteomes" id="UP000032544">
    <property type="component" value="Unassembled WGS sequence"/>
</dbReference>
<keyword evidence="2" id="KW-0812">Transmembrane</keyword>
<keyword evidence="2" id="KW-1133">Transmembrane helix</keyword>
<keyword evidence="2" id="KW-0472">Membrane</keyword>
<keyword evidence="4" id="KW-1185">Reference proteome</keyword>
<gene>
    <name evidence="3" type="ORF">LH29_03110</name>
</gene>